<dbReference type="GO" id="GO:0030697">
    <property type="term" value="F:tRNA (uracil(54)-C5)-methyltransferase activity, S-adenosyl methionine-dependent"/>
    <property type="evidence" value="ECO:0007669"/>
    <property type="project" value="UniProtKB-UniRule"/>
</dbReference>
<evidence type="ECO:0000256" key="4">
    <source>
        <dbReference type="ARBA" id="ARBA00022694"/>
    </source>
</evidence>
<dbReference type="Proteomes" id="UP000823631">
    <property type="component" value="Unassembled WGS sequence"/>
</dbReference>
<evidence type="ECO:0000256" key="7">
    <source>
        <dbReference type="PROSITE-ProRule" id="PRU10015"/>
    </source>
</evidence>
<dbReference type="Gene3D" id="3.40.50.150">
    <property type="entry name" value="Vaccinia Virus protein VP39"/>
    <property type="match status" value="1"/>
</dbReference>
<keyword evidence="3 5" id="KW-0949">S-adenosyl-L-methionine</keyword>
<reference evidence="8" key="2">
    <citation type="journal article" date="2021" name="PeerJ">
        <title>Extensive microbial diversity within the chicken gut microbiome revealed by metagenomics and culture.</title>
        <authorList>
            <person name="Gilroy R."/>
            <person name="Ravi A."/>
            <person name="Getino M."/>
            <person name="Pursley I."/>
            <person name="Horton D.L."/>
            <person name="Alikhan N.F."/>
            <person name="Baker D."/>
            <person name="Gharbi K."/>
            <person name="Hall N."/>
            <person name="Watson M."/>
            <person name="Adriaenssens E.M."/>
            <person name="Foster-Nyarko E."/>
            <person name="Jarju S."/>
            <person name="Secka A."/>
            <person name="Antonio M."/>
            <person name="Oren A."/>
            <person name="Chaudhuri R.R."/>
            <person name="La Ragione R."/>
            <person name="Hildebrand F."/>
            <person name="Pallen M.J."/>
        </authorList>
    </citation>
    <scope>NUCLEOTIDE SEQUENCE</scope>
    <source>
        <strain evidence="8">17213</strain>
    </source>
</reference>
<dbReference type="InterPro" id="IPR011869">
    <property type="entry name" value="TrmA_MeTrfase"/>
</dbReference>
<organism evidence="8 9">
    <name type="scientific">Candidatus Avisuccinivibrio stercorigallinarum</name>
    <dbReference type="NCBI Taxonomy" id="2840704"/>
    <lineage>
        <taxon>Bacteria</taxon>
        <taxon>Pseudomonadati</taxon>
        <taxon>Pseudomonadota</taxon>
        <taxon>Gammaproteobacteria</taxon>
        <taxon>Aeromonadales</taxon>
        <taxon>Succinivibrionaceae</taxon>
        <taxon>Succinivibrionaceae incertae sedis</taxon>
        <taxon>Candidatus Avisuccinivibrio</taxon>
    </lineage>
</organism>
<evidence type="ECO:0000256" key="5">
    <source>
        <dbReference type="HAMAP-Rule" id="MF_01011"/>
    </source>
</evidence>
<dbReference type="Gene3D" id="2.40.50.1070">
    <property type="match status" value="1"/>
</dbReference>
<dbReference type="AlphaFoldDB" id="A0A9D9D9B5"/>
<dbReference type="FunFam" id="3.40.50.150:FF:000012">
    <property type="entry name" value="tRNA/tmRNA (uracil-C(5))-methyltransferase"/>
    <property type="match status" value="1"/>
</dbReference>
<dbReference type="PROSITE" id="PS01230">
    <property type="entry name" value="TRMA_1"/>
    <property type="match status" value="1"/>
</dbReference>
<dbReference type="PROSITE" id="PS51687">
    <property type="entry name" value="SAM_MT_RNA_M5U"/>
    <property type="match status" value="1"/>
</dbReference>
<dbReference type="PROSITE" id="PS01231">
    <property type="entry name" value="TRMA_2"/>
    <property type="match status" value="1"/>
</dbReference>
<comment type="catalytic activity">
    <reaction evidence="5">
        <text>uridine(341) in tmRNA + S-adenosyl-L-methionine = 5-methyluridine(341) in tmRNA + S-adenosyl-L-homocysteine + H(+)</text>
        <dbReference type="Rhea" id="RHEA:43612"/>
        <dbReference type="Rhea" id="RHEA-COMP:10630"/>
        <dbReference type="Rhea" id="RHEA-COMP:10631"/>
        <dbReference type="ChEBI" id="CHEBI:15378"/>
        <dbReference type="ChEBI" id="CHEBI:57856"/>
        <dbReference type="ChEBI" id="CHEBI:59789"/>
        <dbReference type="ChEBI" id="CHEBI:65315"/>
        <dbReference type="ChEBI" id="CHEBI:74447"/>
    </reaction>
</comment>
<keyword evidence="2 5" id="KW-0808">Transferase</keyword>
<name>A0A9D9D9B5_9GAMM</name>
<comment type="similarity">
    <text evidence="5">Belongs to the class I-like SAM-binding methyltransferase superfamily. RNA M5U methyltransferase family. TrmA subfamily.</text>
</comment>
<comment type="caution">
    <text evidence="8">The sequence shown here is derived from an EMBL/GenBank/DDBJ whole genome shotgun (WGS) entry which is preliminary data.</text>
</comment>
<dbReference type="EMBL" id="JADINH010000077">
    <property type="protein sequence ID" value="MBO8415466.1"/>
    <property type="molecule type" value="Genomic_DNA"/>
</dbReference>
<evidence type="ECO:0000256" key="3">
    <source>
        <dbReference type="ARBA" id="ARBA00022691"/>
    </source>
</evidence>
<evidence type="ECO:0000256" key="1">
    <source>
        <dbReference type="ARBA" id="ARBA00022603"/>
    </source>
</evidence>
<dbReference type="GO" id="GO:0005829">
    <property type="term" value="C:cytosol"/>
    <property type="evidence" value="ECO:0007669"/>
    <property type="project" value="TreeGrafter"/>
</dbReference>
<dbReference type="InterPro" id="IPR030390">
    <property type="entry name" value="MeTrfase_TrmA_AS"/>
</dbReference>
<dbReference type="HAMAP" id="MF_01011">
    <property type="entry name" value="RNA_methyltr_TrmA"/>
    <property type="match status" value="1"/>
</dbReference>
<dbReference type="GO" id="GO:0030488">
    <property type="term" value="P:tRNA methylation"/>
    <property type="evidence" value="ECO:0007669"/>
    <property type="project" value="UniProtKB-UniRule"/>
</dbReference>
<feature type="active site" evidence="7">
    <location>
        <position position="335"/>
    </location>
</feature>
<dbReference type="NCBIfam" id="TIGR02143">
    <property type="entry name" value="trmA_only"/>
    <property type="match status" value="1"/>
</dbReference>
<dbReference type="SUPFAM" id="SSF53335">
    <property type="entry name" value="S-adenosyl-L-methionine-dependent methyltransferases"/>
    <property type="match status" value="1"/>
</dbReference>
<dbReference type="EC" id="2.1.1.35" evidence="5"/>
<dbReference type="CDD" id="cd02440">
    <property type="entry name" value="AdoMet_MTases"/>
    <property type="match status" value="1"/>
</dbReference>
<dbReference type="PANTHER" id="PTHR47790">
    <property type="entry name" value="TRNA/TMRNA (URACIL-C(5))-METHYLTRANSFERASE"/>
    <property type="match status" value="1"/>
</dbReference>
<reference evidence="8" key="1">
    <citation type="submission" date="2020-10" db="EMBL/GenBank/DDBJ databases">
        <authorList>
            <person name="Gilroy R."/>
        </authorList>
    </citation>
    <scope>NUCLEOTIDE SEQUENCE</scope>
    <source>
        <strain evidence="8">17213</strain>
    </source>
</reference>
<gene>
    <name evidence="5 8" type="primary">trmA</name>
    <name evidence="8" type="ORF">IAB19_03680</name>
</gene>
<feature type="binding site" evidence="5 6">
    <location>
        <position position="247"/>
    </location>
    <ligand>
        <name>S-adenosyl-L-methionine</name>
        <dbReference type="ChEBI" id="CHEBI:59789"/>
    </ligand>
</feature>
<dbReference type="InterPro" id="IPR030391">
    <property type="entry name" value="MeTrfase_TrmA_CS"/>
</dbReference>
<proteinExistence type="inferred from homology"/>
<feature type="active site" description="Proton acceptor" evidence="5">
    <location>
        <position position="369"/>
    </location>
</feature>
<feature type="binding site" evidence="5 6">
    <location>
        <position position="309"/>
    </location>
    <ligand>
        <name>S-adenosyl-L-methionine</name>
        <dbReference type="ChEBI" id="CHEBI:59789"/>
    </ligand>
</feature>
<feature type="binding site" evidence="5 6">
    <location>
        <position position="197"/>
    </location>
    <ligand>
        <name>S-adenosyl-L-methionine</name>
        <dbReference type="ChEBI" id="CHEBI:59789"/>
    </ligand>
</feature>
<keyword evidence="4 5" id="KW-0819">tRNA processing</keyword>
<sequence length="377" mass="42921">MLPTLIGKTDPENYQRYLDQKNEKVLQLFTGAGLEIPAPEIFPSPPEFYRMRCEFALYKDEDEIRFAMYVPGSKPKERILLNEFRGAHQAINTGMAALQQALSGKHPLKPGLFETDFLCTQDCQLIISLDYHRKFDEAFVQELKKLRDTLRAGGLQVDLIARARRQKILCDKEEVLETYHLKDKVCRLYQVEGTFSQPNAACCTHMLNFARECAEGCKERDLLELYCGSGTFTTALADCFRQVLATEVARVPTRTALKNLALNGIANVKLCRLDAVETAQALSGVREFNRLTLNDINIRDYNFSTLLVDPPRCGIGDPDALSFDARFERIIYISCGPQSLCEDLKILTKTHRIERLAFFDQFPYTDHIESGVLLSRR</sequence>
<comment type="catalytic activity">
    <reaction evidence="5">
        <text>uridine(54) in tRNA + S-adenosyl-L-methionine = 5-methyluridine(54) in tRNA + S-adenosyl-L-homocysteine + H(+)</text>
        <dbReference type="Rhea" id="RHEA:42712"/>
        <dbReference type="Rhea" id="RHEA-COMP:10167"/>
        <dbReference type="Rhea" id="RHEA-COMP:10193"/>
        <dbReference type="ChEBI" id="CHEBI:15378"/>
        <dbReference type="ChEBI" id="CHEBI:57856"/>
        <dbReference type="ChEBI" id="CHEBI:59789"/>
        <dbReference type="ChEBI" id="CHEBI:65315"/>
        <dbReference type="ChEBI" id="CHEBI:74447"/>
        <dbReference type="EC" id="2.1.1.35"/>
    </reaction>
</comment>
<feature type="binding site" evidence="5 6">
    <location>
        <position position="226"/>
    </location>
    <ligand>
        <name>S-adenosyl-L-methionine</name>
        <dbReference type="ChEBI" id="CHEBI:59789"/>
    </ligand>
</feature>
<keyword evidence="1 5" id="KW-0489">Methyltransferase</keyword>
<dbReference type="InterPro" id="IPR029063">
    <property type="entry name" value="SAM-dependent_MTases_sf"/>
</dbReference>
<dbReference type="GO" id="GO:0000049">
    <property type="term" value="F:tRNA binding"/>
    <property type="evidence" value="ECO:0007669"/>
    <property type="project" value="TreeGrafter"/>
</dbReference>
<protein>
    <recommendedName>
        <fullName evidence="5">tRNA/tmRNA (uracil-C(5))-methyltransferase</fullName>
        <ecNumber evidence="5">2.1.1.35</ecNumber>
    </recommendedName>
    <alternativeName>
        <fullName evidence="5">tRNA (uracil(54)-C(5))-methyltransferase</fullName>
    </alternativeName>
    <alternativeName>
        <fullName evidence="5">tRNA(m5U54)-methyltransferase</fullName>
        <shortName evidence="5">RUMT</shortName>
    </alternativeName>
    <alternativeName>
        <fullName evidence="5">tmRNA (uracil(341)-C(5))-methyltransferase</fullName>
    </alternativeName>
</protein>
<evidence type="ECO:0000256" key="2">
    <source>
        <dbReference type="ARBA" id="ARBA00022679"/>
    </source>
</evidence>
<accession>A0A9D9D9B5</accession>
<comment type="caution">
    <text evidence="5">Lacks conserved residue(s) required for the propagation of feature annotation.</text>
</comment>
<comment type="function">
    <text evidence="5">Dual-specificity methyltransferase that catalyzes the formation of 5-methyluridine at position 54 (m5U54) in all tRNAs, and that of position 341 (m5U341) in tmRNA (transfer-mRNA).</text>
</comment>
<dbReference type="PANTHER" id="PTHR47790:SF2">
    <property type="entry name" value="TRNA_TMRNA (URACIL-C(5))-METHYLTRANSFERASE"/>
    <property type="match status" value="1"/>
</dbReference>
<evidence type="ECO:0000313" key="9">
    <source>
        <dbReference type="Proteomes" id="UP000823631"/>
    </source>
</evidence>
<feature type="active site" description="Nucleophile" evidence="5 6">
    <location>
        <position position="335"/>
    </location>
</feature>
<evidence type="ECO:0000256" key="6">
    <source>
        <dbReference type="PROSITE-ProRule" id="PRU01024"/>
    </source>
</evidence>
<dbReference type="InterPro" id="IPR010280">
    <property type="entry name" value="U5_MeTrfase_fam"/>
</dbReference>
<dbReference type="GO" id="GO:0019843">
    <property type="term" value="F:rRNA binding"/>
    <property type="evidence" value="ECO:0007669"/>
    <property type="project" value="TreeGrafter"/>
</dbReference>
<dbReference type="Pfam" id="PF05958">
    <property type="entry name" value="tRNA_U5-meth_tr"/>
    <property type="match status" value="1"/>
</dbReference>
<evidence type="ECO:0000313" key="8">
    <source>
        <dbReference type="EMBL" id="MBO8415466.1"/>
    </source>
</evidence>